<keyword evidence="1" id="KW-0472">Membrane</keyword>
<feature type="transmembrane region" description="Helical" evidence="1">
    <location>
        <begin position="183"/>
        <end position="199"/>
    </location>
</feature>
<feature type="transmembrane region" description="Helical" evidence="1">
    <location>
        <begin position="358"/>
        <end position="375"/>
    </location>
</feature>
<sequence>MNFNETYMKDLLKQWGKHVVALILFLGLVMTYFSPAVFDGKVIMQGDNIKATGMGSSQMDQYAETAQPGEFSVWSDAMFGGMPYVTGYGQAAPSMPSYSIVDGWLKKVGYGDAAMVFVGLVCFYLLMCVMGVNWWLAIAGAFAFAFASYNIIIIEAGHIVKAYVIGYMPVTLAGMALLFRRSYLWGAVLFLLGVALSLANGHIQITYYLVLLCLLIYVGYAVRKIKEKAYGEWLKTSLIMAACVVLAVLPNAQGMYSNWDLGQHSIRGASELTPKPDVSGKVEKASTGLDKDYAFQWSYGWKELMTVLVPNVYGGGSGGTLDSSSELYKELKKNGAQVGKEVQTYTYWGDKIFTSGPVYFGALVCFLFVLGMFVIRNPMKWWLLAGSVFLTFLALGRNFDSFNDLMFHYLPLYNKFRTVEMALVIPGLVFPIVAIWGLREILAEKVEEARLKKGFLWALGLTGGLCVILWLMPSLLLDFRSAYDAQFQSQVPEWYYTALLMDRASLASADALRSLIFILLGAGLLVWFWKAKNKKTAATFVSAGVAVLILIDLWTVDRRYLNDSNFVRQQPAEMYKETVADKAILQDTGSTFRVLNINNPWQETNTSYFHHSIGGYHAVKLRRYQELIDHRLDGELRGIISALQKAQTAEDVMSALAACPTLNMLNTRYVIYNPEQQPLKNPYAFGNAWFVDKLDMVDNADAEIEALNTIDPLRTAVVDKRFQEDLEGFVPQKDSTATIVLEEYRPNRLTYKSKADKEQLAVFSEVYYQPGWKATVDGKEVPHFRADWILRGMRVPAGEHTIVFEFRPSGYVTAAYVSSYSSFLILLLLIAAIGWSGWKYWKKSKN</sequence>
<proteinExistence type="predicted"/>
<keyword evidence="1" id="KW-1133">Transmembrane helix</keyword>
<protein>
    <submittedName>
        <fullName evidence="2">Membrane protein</fullName>
    </submittedName>
</protein>
<feature type="transmembrane region" description="Helical" evidence="1">
    <location>
        <begin position="419"/>
        <end position="442"/>
    </location>
</feature>
<comment type="caution">
    <text evidence="2">The sequence shown here is derived from an EMBL/GenBank/DDBJ whole genome shotgun (WGS) entry which is preliminary data.</text>
</comment>
<dbReference type="InterPro" id="IPR018580">
    <property type="entry name" value="Uncharacterised_YfhO"/>
</dbReference>
<feature type="transmembrane region" description="Helical" evidence="1">
    <location>
        <begin position="536"/>
        <end position="556"/>
    </location>
</feature>
<evidence type="ECO:0000313" key="3">
    <source>
        <dbReference type="Proteomes" id="UP001055114"/>
    </source>
</evidence>
<keyword evidence="1" id="KW-0812">Transmembrane</keyword>
<dbReference type="PANTHER" id="PTHR38454">
    <property type="entry name" value="INTEGRAL MEMBRANE PROTEIN-RELATED"/>
    <property type="match status" value="1"/>
</dbReference>
<dbReference type="Proteomes" id="UP001055114">
    <property type="component" value="Unassembled WGS sequence"/>
</dbReference>
<reference evidence="2" key="1">
    <citation type="submission" date="2022-01" db="EMBL/GenBank/DDBJ databases">
        <title>Novel bile acid biosynthetic pathways are enriched in the microbiome of centenarians.</title>
        <authorList>
            <person name="Sato Y."/>
            <person name="Atarashi K."/>
            <person name="Plichta R.D."/>
            <person name="Arai Y."/>
            <person name="Sasajima S."/>
            <person name="Kearney M.S."/>
            <person name="Suda W."/>
            <person name="Takeshita K."/>
            <person name="Sasaki T."/>
            <person name="Okamoto S."/>
            <person name="Skelly N.A."/>
            <person name="Okamura Y."/>
            <person name="Vlamakis H."/>
            <person name="Li Y."/>
            <person name="Tanoue T."/>
            <person name="Takei H."/>
            <person name="Nittono H."/>
            <person name="Narushima S."/>
            <person name="Irie J."/>
            <person name="Itoh H."/>
            <person name="Moriya K."/>
            <person name="Sugiura Y."/>
            <person name="Suematsu M."/>
            <person name="Moritoki N."/>
            <person name="Shibata S."/>
            <person name="Littman R.D."/>
            <person name="Fischbach A.M."/>
            <person name="Uwamino Y."/>
            <person name="Inoue T."/>
            <person name="Honda A."/>
            <person name="Hattori M."/>
            <person name="Murai T."/>
            <person name="Xavier J.R."/>
            <person name="Hirose N."/>
            <person name="Honda K."/>
        </authorList>
    </citation>
    <scope>NUCLEOTIDE SEQUENCE</scope>
    <source>
        <strain evidence="2">CE91-St3</strain>
    </source>
</reference>
<name>A0AA37K9Q2_9BACT</name>
<dbReference type="AlphaFoldDB" id="A0AA37K9Q2"/>
<accession>A0AA37K9Q2</accession>
<feature type="transmembrane region" description="Helical" evidence="1">
    <location>
        <begin position="205"/>
        <end position="222"/>
    </location>
</feature>
<gene>
    <name evidence="2" type="ORF">CE91St3_25070</name>
</gene>
<evidence type="ECO:0000313" key="2">
    <source>
        <dbReference type="EMBL" id="GKH72644.1"/>
    </source>
</evidence>
<dbReference type="Pfam" id="PF09586">
    <property type="entry name" value="YfhO"/>
    <property type="match status" value="1"/>
</dbReference>
<feature type="transmembrane region" description="Helical" evidence="1">
    <location>
        <begin position="382"/>
        <end position="399"/>
    </location>
</feature>
<organism evidence="2 3">
    <name type="scientific">Parabacteroides merdae</name>
    <dbReference type="NCBI Taxonomy" id="46503"/>
    <lineage>
        <taxon>Bacteria</taxon>
        <taxon>Pseudomonadati</taxon>
        <taxon>Bacteroidota</taxon>
        <taxon>Bacteroidia</taxon>
        <taxon>Bacteroidales</taxon>
        <taxon>Tannerellaceae</taxon>
        <taxon>Parabacteroides</taxon>
    </lineage>
</organism>
<dbReference type="PANTHER" id="PTHR38454:SF1">
    <property type="entry name" value="INTEGRAL MEMBRANE PROTEIN"/>
    <property type="match status" value="1"/>
</dbReference>
<feature type="transmembrane region" description="Helical" evidence="1">
    <location>
        <begin position="20"/>
        <end position="38"/>
    </location>
</feature>
<dbReference type="EMBL" id="BQNZ01000002">
    <property type="protein sequence ID" value="GKH72644.1"/>
    <property type="molecule type" value="Genomic_DNA"/>
</dbReference>
<feature type="transmembrane region" description="Helical" evidence="1">
    <location>
        <begin position="511"/>
        <end position="529"/>
    </location>
</feature>
<feature type="transmembrane region" description="Helical" evidence="1">
    <location>
        <begin position="134"/>
        <end position="154"/>
    </location>
</feature>
<feature type="transmembrane region" description="Helical" evidence="1">
    <location>
        <begin position="817"/>
        <end position="838"/>
    </location>
</feature>
<feature type="transmembrane region" description="Helical" evidence="1">
    <location>
        <begin position="108"/>
        <end position="127"/>
    </location>
</feature>
<evidence type="ECO:0000256" key="1">
    <source>
        <dbReference type="SAM" id="Phobius"/>
    </source>
</evidence>
<feature type="transmembrane region" description="Helical" evidence="1">
    <location>
        <begin position="454"/>
        <end position="472"/>
    </location>
</feature>
<feature type="transmembrane region" description="Helical" evidence="1">
    <location>
        <begin position="234"/>
        <end position="252"/>
    </location>
</feature>